<dbReference type="EMBL" id="BRZM01000003">
    <property type="protein sequence ID" value="GLD46815.1"/>
    <property type="molecule type" value="Genomic_DNA"/>
</dbReference>
<evidence type="ECO:0000313" key="2">
    <source>
        <dbReference type="Proteomes" id="UP001279410"/>
    </source>
</evidence>
<dbReference type="AlphaFoldDB" id="A0AAD3QX49"/>
<keyword evidence="2" id="KW-1185">Reference proteome</keyword>
<proteinExistence type="predicted"/>
<name>A0AAD3QX49_LATJO</name>
<accession>A0AAD3QX49</accession>
<dbReference type="Proteomes" id="UP001279410">
    <property type="component" value="Unassembled WGS sequence"/>
</dbReference>
<reference evidence="1" key="1">
    <citation type="submission" date="2022-08" db="EMBL/GenBank/DDBJ databases">
        <title>Genome sequencing of akame (Lates japonicus).</title>
        <authorList>
            <person name="Hashiguchi Y."/>
            <person name="Takahashi H."/>
        </authorList>
    </citation>
    <scope>NUCLEOTIDE SEQUENCE</scope>
    <source>
        <strain evidence="1">Kochi</strain>
    </source>
</reference>
<protein>
    <submittedName>
        <fullName evidence="1">Uncharacterized protein</fullName>
    </submittedName>
</protein>
<sequence>MKLWFRSEHSAWGLVLVKRRKVASASEELNLVLFLVLVLADQQAPASVPNSSPRLQCFSTQPRAKASIARGSACIVGRPASWTQAEYHADTADTPPSSPPADLTWIQNVRRRGSVCEE</sequence>
<organism evidence="1 2">
    <name type="scientific">Lates japonicus</name>
    <name type="common">Japanese lates</name>
    <dbReference type="NCBI Taxonomy" id="270547"/>
    <lineage>
        <taxon>Eukaryota</taxon>
        <taxon>Metazoa</taxon>
        <taxon>Chordata</taxon>
        <taxon>Craniata</taxon>
        <taxon>Vertebrata</taxon>
        <taxon>Euteleostomi</taxon>
        <taxon>Actinopterygii</taxon>
        <taxon>Neopterygii</taxon>
        <taxon>Teleostei</taxon>
        <taxon>Neoteleostei</taxon>
        <taxon>Acanthomorphata</taxon>
        <taxon>Carangaria</taxon>
        <taxon>Carangaria incertae sedis</taxon>
        <taxon>Centropomidae</taxon>
        <taxon>Lates</taxon>
    </lineage>
</organism>
<gene>
    <name evidence="1" type="ORF">AKAME5_000110500</name>
</gene>
<comment type="caution">
    <text evidence="1">The sequence shown here is derived from an EMBL/GenBank/DDBJ whole genome shotgun (WGS) entry which is preliminary data.</text>
</comment>
<evidence type="ECO:0000313" key="1">
    <source>
        <dbReference type="EMBL" id="GLD46815.1"/>
    </source>
</evidence>